<keyword evidence="5 8" id="KW-1133">Transmembrane helix</keyword>
<reference evidence="11 12" key="1">
    <citation type="submission" date="2013-11" db="EMBL/GenBank/DDBJ databases">
        <title>Draft genome of the bovine lungworm Dictyocaulus viviparus.</title>
        <authorList>
            <person name="Mitreva M."/>
        </authorList>
    </citation>
    <scope>NUCLEOTIDE SEQUENCE [LARGE SCALE GENOMIC DNA]</scope>
    <source>
        <strain evidence="11 12">HannoverDv2000</strain>
    </source>
</reference>
<keyword evidence="7" id="KW-0325">Glycoprotein</keyword>
<dbReference type="GO" id="GO:0016740">
    <property type="term" value="F:transferase activity"/>
    <property type="evidence" value="ECO:0007669"/>
    <property type="project" value="UniProtKB-KW"/>
</dbReference>
<proteinExistence type="predicted"/>
<keyword evidence="12" id="KW-1185">Reference proteome</keyword>
<comment type="subcellular location">
    <subcellularLocation>
        <location evidence="1">Membrane</location>
        <topology evidence="1">Single-pass type I membrane protein</topology>
    </subcellularLocation>
</comment>
<evidence type="ECO:0000256" key="4">
    <source>
        <dbReference type="ARBA" id="ARBA00022737"/>
    </source>
</evidence>
<gene>
    <name evidence="11" type="ORF">DICVIV_03728</name>
</gene>
<keyword evidence="11" id="KW-0808">Transferase</keyword>
<evidence type="ECO:0000259" key="10">
    <source>
        <dbReference type="Pfam" id="PF00432"/>
    </source>
</evidence>
<evidence type="ECO:0000256" key="5">
    <source>
        <dbReference type="ARBA" id="ARBA00022989"/>
    </source>
</evidence>
<dbReference type="Proteomes" id="UP000053766">
    <property type="component" value="Unassembled WGS sequence"/>
</dbReference>
<dbReference type="OrthoDB" id="10017443at2759"/>
<evidence type="ECO:0000256" key="7">
    <source>
        <dbReference type="ARBA" id="ARBA00023180"/>
    </source>
</evidence>
<dbReference type="Pfam" id="PF00432">
    <property type="entry name" value="Prenyltrans"/>
    <property type="match status" value="1"/>
</dbReference>
<feature type="chain" id="PRO_5002336245" evidence="9">
    <location>
        <begin position="21"/>
        <end position="686"/>
    </location>
</feature>
<evidence type="ECO:0000256" key="3">
    <source>
        <dbReference type="ARBA" id="ARBA00022729"/>
    </source>
</evidence>
<evidence type="ECO:0000256" key="1">
    <source>
        <dbReference type="ARBA" id="ARBA00004479"/>
    </source>
</evidence>
<accession>A0A0D8Y674</accession>
<name>A0A0D8Y674_DICVI</name>
<evidence type="ECO:0000313" key="12">
    <source>
        <dbReference type="Proteomes" id="UP000053766"/>
    </source>
</evidence>
<dbReference type="PANTHER" id="PTHR31386">
    <property type="entry name" value="UNCHARACTERIZED PROTEIN KIAA2013"/>
    <property type="match status" value="1"/>
</dbReference>
<keyword evidence="3 9" id="KW-0732">Signal</keyword>
<evidence type="ECO:0000313" key="11">
    <source>
        <dbReference type="EMBL" id="KJH50091.1"/>
    </source>
</evidence>
<feature type="domain" description="Prenyltransferase alpha-alpha toroid" evidence="10">
    <location>
        <begin position="588"/>
        <end position="676"/>
    </location>
</feature>
<dbReference type="STRING" id="29172.A0A0D8Y674"/>
<sequence length="686" mass="77061">MVVFVLYYLAFISSGERSRAEQCVGKLLENWKDGVLDKSVGIGSSSVSFIGNGHIGVDVNGELRGHEVASRCHFRLSFNGSGILNYGTRFKPLVYAEYEGSDSSADATLTEFATGRLGNIKCYSMKTSVTLKMHRGESKNWKMNKTGDAVVYTKTFPLHISSLSSAIMCSNIPREYIVSQQKEETIRFICIIEQRELHSNMAIDTLPAVNELTRKVIAGFGRISKELPRLIDNEHITAWKKLNTVTFYLSSSKAPNVLSGDKINATRYILLSNTKAPLLEEYFPEDKKKSLELSYRRNERCYSEHSTLLYPSKLWQDWTNINDLLHMAEIWLLTLDKRGCSSMLKSGATGLAQVSSCIFLLFFEVDFIFCQAFTLSLSGASYHDSHLEVSLSLSDLHRELAFGGLPIGIDVGEANARVRIDKDNTPFFEVSSTRTLYACGGGCLGEPLTLGKTPAKIPIKITKPETSILYIATDRKHLEQLRSTIHVSEVLAAPSHENDLMALHKHGATLGGLPTWLWFFLVVLLITFHAFLAKLLWSEWRKGDMTPYNPYLRNSFSTCYSVILQSFAGFLDIARKDIDVPKTAANVLLAERHLKFITNYEKNKGSYDYIMSEPLRLSGIYWCVAAVFIQNEQNAFNRDEIIQYIRECQLSDGGFAPAACHDSHLLHTLSAIQVFLCSFVIYFSIL</sequence>
<dbReference type="InterPro" id="IPR018795">
    <property type="entry name" value="K2013-like"/>
</dbReference>
<dbReference type="PANTHER" id="PTHR31386:SF2">
    <property type="entry name" value="SIMILAR TO RIKEN CDNA 2510039O18"/>
    <property type="match status" value="1"/>
</dbReference>
<reference evidence="12" key="2">
    <citation type="journal article" date="2016" name="Sci. Rep.">
        <title>Dictyocaulus viviparus genome, variome and transcriptome elucidate lungworm biology and support future intervention.</title>
        <authorList>
            <person name="McNulty S.N."/>
            <person name="Strube C."/>
            <person name="Rosa B.A."/>
            <person name="Martin J.C."/>
            <person name="Tyagi R."/>
            <person name="Choi Y.J."/>
            <person name="Wang Q."/>
            <person name="Hallsworth Pepin K."/>
            <person name="Zhang X."/>
            <person name="Ozersky P."/>
            <person name="Wilson R.K."/>
            <person name="Sternberg P.W."/>
            <person name="Gasser R.B."/>
            <person name="Mitreva M."/>
        </authorList>
    </citation>
    <scope>NUCLEOTIDE SEQUENCE [LARGE SCALE GENOMIC DNA]</scope>
    <source>
        <strain evidence="12">HannoverDv2000</strain>
    </source>
</reference>
<feature type="signal peptide" evidence="9">
    <location>
        <begin position="1"/>
        <end position="20"/>
    </location>
</feature>
<dbReference type="InterPro" id="IPR008930">
    <property type="entry name" value="Terpenoid_cyclase/PrenylTrfase"/>
</dbReference>
<dbReference type="SUPFAM" id="SSF48239">
    <property type="entry name" value="Terpenoid cyclases/Protein prenyltransferases"/>
    <property type="match status" value="1"/>
</dbReference>
<dbReference type="GO" id="GO:0016020">
    <property type="term" value="C:membrane"/>
    <property type="evidence" value="ECO:0007669"/>
    <property type="project" value="UniProtKB-SubCell"/>
</dbReference>
<keyword evidence="6 8" id="KW-0472">Membrane</keyword>
<organism evidence="11 12">
    <name type="scientific">Dictyocaulus viviparus</name>
    <name type="common">Bovine lungworm</name>
    <dbReference type="NCBI Taxonomy" id="29172"/>
    <lineage>
        <taxon>Eukaryota</taxon>
        <taxon>Metazoa</taxon>
        <taxon>Ecdysozoa</taxon>
        <taxon>Nematoda</taxon>
        <taxon>Chromadorea</taxon>
        <taxon>Rhabditida</taxon>
        <taxon>Rhabditina</taxon>
        <taxon>Rhabditomorpha</taxon>
        <taxon>Strongyloidea</taxon>
        <taxon>Metastrongylidae</taxon>
        <taxon>Dictyocaulus</taxon>
    </lineage>
</organism>
<evidence type="ECO:0000256" key="8">
    <source>
        <dbReference type="SAM" id="Phobius"/>
    </source>
</evidence>
<dbReference type="Pfam" id="PF10222">
    <property type="entry name" value="DUF2152"/>
    <property type="match status" value="1"/>
</dbReference>
<dbReference type="Gene3D" id="1.50.10.20">
    <property type="match status" value="1"/>
</dbReference>
<dbReference type="AlphaFoldDB" id="A0A0D8Y674"/>
<protein>
    <submittedName>
        <fullName evidence="11">Prenyltransferase and squalene oxidase repeat-containing domain protein</fullName>
    </submittedName>
</protein>
<evidence type="ECO:0000256" key="2">
    <source>
        <dbReference type="ARBA" id="ARBA00022692"/>
    </source>
</evidence>
<dbReference type="InterPro" id="IPR001330">
    <property type="entry name" value="Prenyltrans"/>
</dbReference>
<feature type="transmembrane region" description="Helical" evidence="8">
    <location>
        <begin position="665"/>
        <end position="685"/>
    </location>
</feature>
<keyword evidence="4" id="KW-0677">Repeat</keyword>
<dbReference type="EMBL" id="KN716215">
    <property type="protein sequence ID" value="KJH50091.1"/>
    <property type="molecule type" value="Genomic_DNA"/>
</dbReference>
<keyword evidence="2 8" id="KW-0812">Transmembrane</keyword>
<evidence type="ECO:0000256" key="9">
    <source>
        <dbReference type="SAM" id="SignalP"/>
    </source>
</evidence>
<evidence type="ECO:0000256" key="6">
    <source>
        <dbReference type="ARBA" id="ARBA00023136"/>
    </source>
</evidence>
<feature type="transmembrane region" description="Helical" evidence="8">
    <location>
        <begin position="516"/>
        <end position="537"/>
    </location>
</feature>